<evidence type="ECO:0000313" key="3">
    <source>
        <dbReference type="Proteomes" id="UP000606172"/>
    </source>
</evidence>
<sequence>MASTIKVGRIATILLLSLSTTIAIGKPSAAADGIQIGNMMIPDNSAVQEQGNPAVFQLVNGGKLWITRVEDLAALGYGPNNIHIVPPRSLSKISNIPKNGTLVRELGDHAVYYLEDGNRFWVSSPEVLAAMGRKGEEVRNVSTGTLNSFPRSEDITLAAFPTPLAARAKEYSVGGSPRYKLGKCLPSDGQRFIPNAQVPRQWSMLCIERMVVRRSDGSPAGLSVWQKAADYAGHQWCVTLSSKPVLPSKIALSPMKARITCAGRAGHFVTH</sequence>
<organism evidence="2 3">
    <name type="scientific">Sinosporangium siamense</name>
    <dbReference type="NCBI Taxonomy" id="1367973"/>
    <lineage>
        <taxon>Bacteria</taxon>
        <taxon>Bacillati</taxon>
        <taxon>Actinomycetota</taxon>
        <taxon>Actinomycetes</taxon>
        <taxon>Streptosporangiales</taxon>
        <taxon>Streptosporangiaceae</taxon>
        <taxon>Sinosporangium</taxon>
    </lineage>
</organism>
<feature type="signal peptide" evidence="1">
    <location>
        <begin position="1"/>
        <end position="25"/>
    </location>
</feature>
<dbReference type="AlphaFoldDB" id="A0A919RCU1"/>
<comment type="caution">
    <text evidence="2">The sequence shown here is derived from an EMBL/GenBank/DDBJ whole genome shotgun (WGS) entry which is preliminary data.</text>
</comment>
<accession>A0A919RCU1</accession>
<proteinExistence type="predicted"/>
<reference evidence="2" key="1">
    <citation type="submission" date="2021-01" db="EMBL/GenBank/DDBJ databases">
        <title>Whole genome shotgun sequence of Sinosporangium siamense NBRC 109515.</title>
        <authorList>
            <person name="Komaki H."/>
            <person name="Tamura T."/>
        </authorList>
    </citation>
    <scope>NUCLEOTIDE SEQUENCE</scope>
    <source>
        <strain evidence="2">NBRC 109515</strain>
    </source>
</reference>
<evidence type="ECO:0000313" key="2">
    <source>
        <dbReference type="EMBL" id="GII91543.1"/>
    </source>
</evidence>
<keyword evidence="1" id="KW-0732">Signal</keyword>
<protein>
    <submittedName>
        <fullName evidence="2">Uncharacterized protein</fullName>
    </submittedName>
</protein>
<keyword evidence="3" id="KW-1185">Reference proteome</keyword>
<name>A0A919RCU1_9ACTN</name>
<evidence type="ECO:0000256" key="1">
    <source>
        <dbReference type="SAM" id="SignalP"/>
    </source>
</evidence>
<feature type="chain" id="PRO_5039501761" evidence="1">
    <location>
        <begin position="26"/>
        <end position="271"/>
    </location>
</feature>
<gene>
    <name evidence="2" type="ORF">Ssi02_17740</name>
</gene>
<dbReference type="EMBL" id="BOOW01000010">
    <property type="protein sequence ID" value="GII91543.1"/>
    <property type="molecule type" value="Genomic_DNA"/>
</dbReference>
<dbReference type="Proteomes" id="UP000606172">
    <property type="component" value="Unassembled WGS sequence"/>
</dbReference>